<dbReference type="PANTHER" id="PTHR31062">
    <property type="entry name" value="XYLOGLUCAN ENDOTRANSGLUCOSYLASE/HYDROLASE PROTEIN 8-RELATED"/>
    <property type="match status" value="1"/>
</dbReference>
<keyword evidence="10" id="KW-1133">Transmembrane helix</keyword>
<keyword evidence="12" id="KW-1185">Reference proteome</keyword>
<keyword evidence="3 9" id="KW-0964">Secreted</keyword>
<comment type="PTM">
    <text evidence="9">Contains at least one intrachain disulfide bond essential for its enzymatic activity.</text>
</comment>
<comment type="subcellular location">
    <subcellularLocation>
        <location evidence="9">Secreted</location>
        <location evidence="9">Cell wall</location>
    </subcellularLocation>
    <subcellularLocation>
        <location evidence="9">Secreted</location>
        <location evidence="9">Extracellular space</location>
        <location evidence="9">Apoplast</location>
    </subcellularLocation>
</comment>
<evidence type="ECO:0000256" key="8">
    <source>
        <dbReference type="ARBA" id="ARBA00023295"/>
    </source>
</evidence>
<dbReference type="OrthoDB" id="4781at2759"/>
<evidence type="ECO:0000256" key="6">
    <source>
        <dbReference type="ARBA" id="ARBA00022801"/>
    </source>
</evidence>
<evidence type="ECO:0000313" key="13">
    <source>
        <dbReference type="RefSeq" id="XP_008465400.1"/>
    </source>
</evidence>
<evidence type="ECO:0000259" key="11">
    <source>
        <dbReference type="PROSITE" id="PS51762"/>
    </source>
</evidence>
<organism evidence="12 13">
    <name type="scientific">Cucumis melo</name>
    <name type="common">Muskmelon</name>
    <dbReference type="NCBI Taxonomy" id="3656"/>
    <lineage>
        <taxon>Eukaryota</taxon>
        <taxon>Viridiplantae</taxon>
        <taxon>Streptophyta</taxon>
        <taxon>Embryophyta</taxon>
        <taxon>Tracheophyta</taxon>
        <taxon>Spermatophyta</taxon>
        <taxon>Magnoliopsida</taxon>
        <taxon>eudicotyledons</taxon>
        <taxon>Gunneridae</taxon>
        <taxon>Pentapetalae</taxon>
        <taxon>rosids</taxon>
        <taxon>fabids</taxon>
        <taxon>Cucurbitales</taxon>
        <taxon>Cucurbitaceae</taxon>
        <taxon>Benincaseae</taxon>
        <taxon>Cucumis</taxon>
    </lineage>
</organism>
<keyword evidence="1 9" id="KW-0134">Cell wall</keyword>
<evidence type="ECO:0000256" key="4">
    <source>
        <dbReference type="ARBA" id="ARBA00022679"/>
    </source>
</evidence>
<keyword evidence="9" id="KW-0961">Cell wall biogenesis/degradation</keyword>
<dbReference type="GO" id="GO:0048046">
    <property type="term" value="C:apoplast"/>
    <property type="evidence" value="ECO:0007669"/>
    <property type="project" value="UniProtKB-SubCell"/>
</dbReference>
<dbReference type="GeneID" id="103503029"/>
<dbReference type="EC" id="2.4.1.207" evidence="9"/>
<evidence type="ECO:0000256" key="7">
    <source>
        <dbReference type="ARBA" id="ARBA00023157"/>
    </source>
</evidence>
<evidence type="ECO:0000256" key="3">
    <source>
        <dbReference type="ARBA" id="ARBA00022525"/>
    </source>
</evidence>
<evidence type="ECO:0000313" key="12">
    <source>
        <dbReference type="Proteomes" id="UP001652600"/>
    </source>
</evidence>
<dbReference type="InterPro" id="IPR044791">
    <property type="entry name" value="Beta-glucanase/XTH"/>
</dbReference>
<dbReference type="InterPro" id="IPR010713">
    <property type="entry name" value="XET_C"/>
</dbReference>
<comment type="function">
    <text evidence="9">Catalyzes xyloglucan endohydrolysis (XEH) and/or endotransglycosylation (XET). Cleaves and religates xyloglucan polymers, an essential constituent of the primary cell wall, and thereby participates in cell wall construction of growing tissues.</text>
</comment>
<proteinExistence type="inferred from homology"/>
<keyword evidence="8 9" id="KW-0326">Glycosidase</keyword>
<keyword evidence="7" id="KW-1015">Disulfide bond</keyword>
<evidence type="ECO:0000256" key="1">
    <source>
        <dbReference type="ARBA" id="ARBA00022512"/>
    </source>
</evidence>
<feature type="domain" description="GH16" evidence="11">
    <location>
        <begin position="4"/>
        <end position="273"/>
    </location>
</feature>
<dbReference type="Pfam" id="PF00722">
    <property type="entry name" value="Glyco_hydro_16"/>
    <property type="match status" value="1"/>
</dbReference>
<keyword evidence="4 9" id="KW-0808">Transferase</keyword>
<dbReference type="GO" id="GO:0071555">
    <property type="term" value="P:cell wall organization"/>
    <property type="evidence" value="ECO:0007669"/>
    <property type="project" value="UniProtKB-KW"/>
</dbReference>
<accession>A0A1S3CP74</accession>
<reference evidence="13" key="1">
    <citation type="submission" date="2025-08" db="UniProtKB">
        <authorList>
            <consortium name="RefSeq"/>
        </authorList>
    </citation>
    <scope>IDENTIFICATION</scope>
    <source>
        <tissue evidence="13">Stem</tissue>
    </source>
</reference>
<feature type="transmembrane region" description="Helical" evidence="10">
    <location>
        <begin position="37"/>
        <end position="56"/>
    </location>
</feature>
<dbReference type="eggNOG" id="ENOG502QQC7">
    <property type="taxonomic scope" value="Eukaryota"/>
</dbReference>
<gene>
    <name evidence="13" type="primary">LOC103503029</name>
</gene>
<keyword evidence="6 9" id="KW-0378">Hydrolase</keyword>
<dbReference type="FunFam" id="2.60.120.200:FF:000025">
    <property type="entry name" value="Xyloglucan endotransglucosylase/hydrolase"/>
    <property type="match status" value="1"/>
</dbReference>
<name>A0A1S3CP74_CUCME</name>
<dbReference type="SMR" id="A0A1S3CP74"/>
<dbReference type="Gene3D" id="2.60.120.200">
    <property type="match status" value="1"/>
</dbReference>
<keyword evidence="10" id="KW-0812">Transmembrane</keyword>
<sequence length="330" mass="37838">MNSSIYSQIPTPFLFNFLCPTPPTTASNKQQYMLSHYCSSFMAAFLFFLVFVLLMSSSSTTAQGPPFPGFYPSSSVQSNGFSQYFRNLWGPQHQRLDDQGSVTIWLDNTSGSGFKSLHSYRSGYFGVAVKLQPGYTAGVITSFYLSNNQYFPGNHDEIDLEFLGTTPGKPYTLQTNVFIKGSGDGNIIGREMKFHLWFDPTQNFHHYAIQWTPSDIIFLVDDVPIRRYTRRNDATFPVRPMWVYGSIWDASQWATEDGKYKADYHYQPFVSKYREFKISGCTAEAGESCRPRSGGLSEEQYKAMEWVQRNYLVYDYCNDPKRDHTQIPEC</sequence>
<dbReference type="AlphaFoldDB" id="A0A1S3CP74"/>
<dbReference type="PROSITE" id="PS51762">
    <property type="entry name" value="GH16_2"/>
    <property type="match status" value="1"/>
</dbReference>
<evidence type="ECO:0000256" key="9">
    <source>
        <dbReference type="RuleBase" id="RU361120"/>
    </source>
</evidence>
<dbReference type="Pfam" id="PF06955">
    <property type="entry name" value="XET_C"/>
    <property type="match status" value="1"/>
</dbReference>
<dbReference type="RefSeq" id="XP_008465400.1">
    <property type="nucleotide sequence ID" value="XM_008467178.3"/>
</dbReference>
<dbReference type="KEGG" id="cmo:103503029"/>
<keyword evidence="5" id="KW-0732">Signal</keyword>
<protein>
    <recommendedName>
        <fullName evidence="9">Xyloglucan endotransglucosylase/hydrolase</fullName>
        <ecNumber evidence="9">2.4.1.207</ecNumber>
    </recommendedName>
</protein>
<dbReference type="GO" id="GO:0016762">
    <property type="term" value="F:xyloglucan:xyloglucosyl transferase activity"/>
    <property type="evidence" value="ECO:0007669"/>
    <property type="project" value="UniProtKB-EC"/>
</dbReference>
<dbReference type="InterPro" id="IPR000757">
    <property type="entry name" value="Beta-glucanase-like"/>
</dbReference>
<dbReference type="SUPFAM" id="SSF49899">
    <property type="entry name" value="Concanavalin A-like lectins/glucanases"/>
    <property type="match status" value="1"/>
</dbReference>
<keyword evidence="2 9" id="KW-0052">Apoplast</keyword>
<comment type="similarity">
    <text evidence="9">Belongs to the glycosyl hydrolase 16 family.</text>
</comment>
<dbReference type="InterPro" id="IPR013320">
    <property type="entry name" value="ConA-like_dom_sf"/>
</dbReference>
<evidence type="ECO:0000256" key="5">
    <source>
        <dbReference type="ARBA" id="ARBA00022729"/>
    </source>
</evidence>
<evidence type="ECO:0000256" key="2">
    <source>
        <dbReference type="ARBA" id="ARBA00022523"/>
    </source>
</evidence>
<dbReference type="GO" id="GO:0004553">
    <property type="term" value="F:hydrolase activity, hydrolyzing O-glycosyl compounds"/>
    <property type="evidence" value="ECO:0007669"/>
    <property type="project" value="InterPro"/>
</dbReference>
<evidence type="ECO:0000256" key="10">
    <source>
        <dbReference type="SAM" id="Phobius"/>
    </source>
</evidence>
<dbReference type="GO" id="GO:0044042">
    <property type="term" value="P:glucan metabolic process"/>
    <property type="evidence" value="ECO:0007669"/>
    <property type="project" value="InterPro"/>
</dbReference>
<dbReference type="Proteomes" id="UP001652600">
    <property type="component" value="Chromosome 11"/>
</dbReference>
<keyword evidence="10" id="KW-0472">Membrane</keyword>
<dbReference type="InParanoid" id="A0A1S3CP74"/>